<evidence type="ECO:0000313" key="3">
    <source>
        <dbReference type="EMBL" id="MBB6542024.1"/>
    </source>
</evidence>
<feature type="transmembrane region" description="Helical" evidence="1">
    <location>
        <begin position="6"/>
        <end position="27"/>
    </location>
</feature>
<protein>
    <recommendedName>
        <fullName evidence="2">DUF2489 domain-containing protein</fullName>
    </recommendedName>
</protein>
<comment type="caution">
    <text evidence="3">The sequence shown here is derived from an EMBL/GenBank/DDBJ whole genome shotgun (WGS) entry which is preliminary data.</text>
</comment>
<keyword evidence="4" id="KW-1185">Reference proteome</keyword>
<keyword evidence="1" id="KW-0472">Membrane</keyword>
<dbReference type="Proteomes" id="UP000537141">
    <property type="component" value="Unassembled WGS sequence"/>
</dbReference>
<gene>
    <name evidence="3" type="ORF">HNQ55_000499</name>
</gene>
<keyword evidence="1" id="KW-1133">Transmembrane helix</keyword>
<feature type="domain" description="DUF2489" evidence="2">
    <location>
        <begin position="15"/>
        <end position="148"/>
    </location>
</feature>
<dbReference type="InterPro" id="IPR019617">
    <property type="entry name" value="DUF2489"/>
</dbReference>
<evidence type="ECO:0000256" key="1">
    <source>
        <dbReference type="SAM" id="Phobius"/>
    </source>
</evidence>
<reference evidence="3 4" key="1">
    <citation type="submission" date="2020-08" db="EMBL/GenBank/DDBJ databases">
        <title>Genomic Encyclopedia of Type Strains, Phase IV (KMG-IV): sequencing the most valuable type-strain genomes for metagenomic binning, comparative biology and taxonomic classification.</title>
        <authorList>
            <person name="Goeker M."/>
        </authorList>
    </citation>
    <scope>NUCLEOTIDE SEQUENCE [LARGE SCALE GENOMIC DNA]</scope>
    <source>
        <strain evidence="3 4">DSM 26287</strain>
    </source>
</reference>
<accession>A0A7X0TSE1</accession>
<name>A0A7X0TSE1_9GAMM</name>
<dbReference type="EMBL" id="JACHHU010000002">
    <property type="protein sequence ID" value="MBB6542024.1"/>
    <property type="molecule type" value="Genomic_DNA"/>
</dbReference>
<keyword evidence="1" id="KW-0812">Transmembrane</keyword>
<dbReference type="Pfam" id="PF10675">
    <property type="entry name" value="DUF2489"/>
    <property type="match status" value="1"/>
</dbReference>
<evidence type="ECO:0000259" key="2">
    <source>
        <dbReference type="Pfam" id="PF10675"/>
    </source>
</evidence>
<dbReference type="AlphaFoldDB" id="A0A7X0TSE1"/>
<evidence type="ECO:0000313" key="4">
    <source>
        <dbReference type="Proteomes" id="UP000537141"/>
    </source>
</evidence>
<dbReference type="RefSeq" id="WP_184422198.1">
    <property type="nucleotide sequence ID" value="NZ_AP027362.1"/>
</dbReference>
<sequence length="162" mass="18564">MEYSLFYILCGIIIVLALAIYATKLLLQLRKQTQLQEKALAATQEAHNQHDLKILNSIVIIVRAMKEEQCDYSEGCWRISVLLDSLQTVSELEQQFPAIFGLYNQIKHMPIMDARKKLAKQDRMKLDLERTKAEAKLTPSIVQELTSLHQYTLDKISAIKGC</sequence>
<organism evidence="3 4">
    <name type="scientific">Thalassotalea piscium</name>
    <dbReference type="NCBI Taxonomy" id="1230533"/>
    <lineage>
        <taxon>Bacteria</taxon>
        <taxon>Pseudomonadati</taxon>
        <taxon>Pseudomonadota</taxon>
        <taxon>Gammaproteobacteria</taxon>
        <taxon>Alteromonadales</taxon>
        <taxon>Colwelliaceae</taxon>
        <taxon>Thalassotalea</taxon>
    </lineage>
</organism>
<proteinExistence type="predicted"/>